<dbReference type="EMBL" id="FOAA01000007">
    <property type="protein sequence ID" value="SEK93503.1"/>
    <property type="molecule type" value="Genomic_DNA"/>
</dbReference>
<dbReference type="GO" id="GO:0005737">
    <property type="term" value="C:cytoplasm"/>
    <property type="evidence" value="ECO:0007669"/>
    <property type="project" value="UniProtKB-SubCell"/>
</dbReference>
<evidence type="ECO:0000256" key="5">
    <source>
        <dbReference type="ARBA" id="ARBA00022759"/>
    </source>
</evidence>
<keyword evidence="5 8" id="KW-0255">Endonuclease</keyword>
<feature type="binding site" evidence="8">
    <location>
        <position position="114"/>
    </location>
    <ligand>
        <name>Zn(2+)</name>
        <dbReference type="ChEBI" id="CHEBI:29105"/>
        <note>catalytic</note>
    </ligand>
</feature>
<protein>
    <recommendedName>
        <fullName evidence="8">Endoribonuclease YbeY</fullName>
        <ecNumber evidence="8">3.1.-.-</ecNumber>
    </recommendedName>
</protein>
<comment type="function">
    <text evidence="8">Single strand-specific metallo-endoribonuclease involved in late-stage 70S ribosome quality control and in maturation of the 3' terminus of the 16S rRNA.</text>
</comment>
<dbReference type="Proteomes" id="UP000199256">
    <property type="component" value="Unassembled WGS sequence"/>
</dbReference>
<dbReference type="GO" id="GO:0006364">
    <property type="term" value="P:rRNA processing"/>
    <property type="evidence" value="ECO:0007669"/>
    <property type="project" value="UniProtKB-UniRule"/>
</dbReference>
<proteinExistence type="inferred from homology"/>
<feature type="binding site" evidence="8">
    <location>
        <position position="120"/>
    </location>
    <ligand>
        <name>Zn(2+)</name>
        <dbReference type="ChEBI" id="CHEBI:29105"/>
        <note>catalytic</note>
    </ligand>
</feature>
<reference evidence="10" key="1">
    <citation type="submission" date="2016-10" db="EMBL/GenBank/DDBJ databases">
        <authorList>
            <person name="Varghese N."/>
            <person name="Submissions S."/>
        </authorList>
    </citation>
    <scope>NUCLEOTIDE SEQUENCE [LARGE SCALE GENOMIC DNA]</scope>
    <source>
        <strain evidence="10">DSM 241</strain>
    </source>
</reference>
<accession>A0A1H7L341</accession>
<dbReference type="STRING" id="1396821.SAMN05444515_1075"/>
<dbReference type="GO" id="GO:0004222">
    <property type="term" value="F:metalloendopeptidase activity"/>
    <property type="evidence" value="ECO:0007669"/>
    <property type="project" value="InterPro"/>
</dbReference>
<keyword evidence="10" id="KW-1185">Reference proteome</keyword>
<keyword evidence="3 8" id="KW-0540">Nuclease</keyword>
<dbReference type="OrthoDB" id="9807740at2"/>
<name>A0A1H7L341_9GAMM</name>
<evidence type="ECO:0000313" key="9">
    <source>
        <dbReference type="EMBL" id="SEK93503.1"/>
    </source>
</evidence>
<dbReference type="Pfam" id="PF02130">
    <property type="entry name" value="YbeY"/>
    <property type="match status" value="1"/>
</dbReference>
<organism evidence="9 10">
    <name type="scientific">Ectothiorhodospira marina</name>
    <dbReference type="NCBI Taxonomy" id="1396821"/>
    <lineage>
        <taxon>Bacteria</taxon>
        <taxon>Pseudomonadati</taxon>
        <taxon>Pseudomonadota</taxon>
        <taxon>Gammaproteobacteria</taxon>
        <taxon>Chromatiales</taxon>
        <taxon>Ectothiorhodospiraceae</taxon>
        <taxon>Ectothiorhodospira</taxon>
    </lineage>
</organism>
<comment type="subcellular location">
    <subcellularLocation>
        <location evidence="8">Cytoplasm</location>
    </subcellularLocation>
</comment>
<keyword evidence="8" id="KW-0963">Cytoplasm</keyword>
<dbReference type="PANTHER" id="PTHR46986">
    <property type="entry name" value="ENDORIBONUCLEASE YBEY, CHLOROPLASTIC"/>
    <property type="match status" value="1"/>
</dbReference>
<dbReference type="GO" id="GO:0008270">
    <property type="term" value="F:zinc ion binding"/>
    <property type="evidence" value="ECO:0007669"/>
    <property type="project" value="UniProtKB-UniRule"/>
</dbReference>
<dbReference type="InterPro" id="IPR023091">
    <property type="entry name" value="MetalPrtase_cat_dom_sf_prd"/>
</dbReference>
<evidence type="ECO:0000256" key="8">
    <source>
        <dbReference type="HAMAP-Rule" id="MF_00009"/>
    </source>
</evidence>
<dbReference type="NCBIfam" id="TIGR00043">
    <property type="entry name" value="rRNA maturation RNase YbeY"/>
    <property type="match status" value="1"/>
</dbReference>
<sequence>MESRIQVQYAVPRRGIPAPVSLGRWASLARQGAPGSVVIRVVDEDESAQLNGTYRGKRGPTNVLSFPFEGPEGIPVDHLGDLVICAPVVAREAWEQGKTPRGHWAHMVIHGVLHLRGYDHLNEAEAREMEMIETLLMAECGYDDPYTLPSNPPETTHS</sequence>
<keyword evidence="6 8" id="KW-0378">Hydrolase</keyword>
<evidence type="ECO:0000256" key="1">
    <source>
        <dbReference type="ARBA" id="ARBA00010875"/>
    </source>
</evidence>
<keyword evidence="4 8" id="KW-0479">Metal-binding</keyword>
<gene>
    <name evidence="8" type="primary">ybeY</name>
    <name evidence="9" type="ORF">SAMN05444515_1075</name>
</gene>
<comment type="similarity">
    <text evidence="1 8">Belongs to the endoribonuclease YbeY family.</text>
</comment>
<feature type="binding site" evidence="8">
    <location>
        <position position="110"/>
    </location>
    <ligand>
        <name>Zn(2+)</name>
        <dbReference type="ChEBI" id="CHEBI:29105"/>
        <note>catalytic</note>
    </ligand>
</feature>
<dbReference type="GO" id="GO:0004521">
    <property type="term" value="F:RNA endonuclease activity"/>
    <property type="evidence" value="ECO:0007669"/>
    <property type="project" value="UniProtKB-UniRule"/>
</dbReference>
<dbReference type="RefSeq" id="WP_090252918.1">
    <property type="nucleotide sequence ID" value="NZ_FOAA01000007.1"/>
</dbReference>
<evidence type="ECO:0000256" key="4">
    <source>
        <dbReference type="ARBA" id="ARBA00022723"/>
    </source>
</evidence>
<keyword evidence="8" id="KW-0698">rRNA processing</keyword>
<evidence type="ECO:0000256" key="7">
    <source>
        <dbReference type="ARBA" id="ARBA00022833"/>
    </source>
</evidence>
<keyword evidence="7 8" id="KW-0862">Zinc</keyword>
<dbReference type="SUPFAM" id="SSF55486">
    <property type="entry name" value="Metalloproteases ('zincins'), catalytic domain"/>
    <property type="match status" value="1"/>
</dbReference>
<dbReference type="HAMAP" id="MF_00009">
    <property type="entry name" value="Endoribonucl_YbeY"/>
    <property type="match status" value="1"/>
</dbReference>
<dbReference type="Gene3D" id="3.40.390.30">
    <property type="entry name" value="Metalloproteases ('zincins'), catalytic domain"/>
    <property type="match status" value="1"/>
</dbReference>
<evidence type="ECO:0000313" key="10">
    <source>
        <dbReference type="Proteomes" id="UP000199256"/>
    </source>
</evidence>
<evidence type="ECO:0000256" key="3">
    <source>
        <dbReference type="ARBA" id="ARBA00022722"/>
    </source>
</evidence>
<dbReference type="InterPro" id="IPR002036">
    <property type="entry name" value="YbeY"/>
</dbReference>
<keyword evidence="2 8" id="KW-0690">Ribosome biogenesis</keyword>
<evidence type="ECO:0000256" key="2">
    <source>
        <dbReference type="ARBA" id="ARBA00022517"/>
    </source>
</evidence>
<evidence type="ECO:0000256" key="6">
    <source>
        <dbReference type="ARBA" id="ARBA00022801"/>
    </source>
</evidence>
<dbReference type="AlphaFoldDB" id="A0A1H7L341"/>
<dbReference type="EC" id="3.1.-.-" evidence="8"/>
<comment type="cofactor">
    <cofactor evidence="8">
        <name>Zn(2+)</name>
        <dbReference type="ChEBI" id="CHEBI:29105"/>
    </cofactor>
    <text evidence="8">Binds 1 zinc ion.</text>
</comment>
<dbReference type="PANTHER" id="PTHR46986:SF1">
    <property type="entry name" value="ENDORIBONUCLEASE YBEY, CHLOROPLASTIC"/>
    <property type="match status" value="1"/>
</dbReference>